<reference evidence="2" key="1">
    <citation type="journal article" date="2023" name="G3 (Bethesda)">
        <title>Genome assembly and association tests identify interacting loci associated with vigor, precocity, and sex in interspecific pistachio rootstocks.</title>
        <authorList>
            <person name="Palmer W."/>
            <person name="Jacygrad E."/>
            <person name="Sagayaradj S."/>
            <person name="Cavanaugh K."/>
            <person name="Han R."/>
            <person name="Bertier L."/>
            <person name="Beede B."/>
            <person name="Kafkas S."/>
            <person name="Golino D."/>
            <person name="Preece J."/>
            <person name="Michelmore R."/>
        </authorList>
    </citation>
    <scope>NUCLEOTIDE SEQUENCE [LARGE SCALE GENOMIC DNA]</scope>
</reference>
<evidence type="ECO:0000313" key="1">
    <source>
        <dbReference type="EMBL" id="KAJ0014044.1"/>
    </source>
</evidence>
<dbReference type="Proteomes" id="UP001163603">
    <property type="component" value="Chromosome 13"/>
</dbReference>
<proteinExistence type="predicted"/>
<name>A0ACC0XC36_9ROSI</name>
<protein>
    <submittedName>
        <fullName evidence="1">Uncharacterized protein</fullName>
    </submittedName>
</protein>
<comment type="caution">
    <text evidence="1">The sequence shown here is derived from an EMBL/GenBank/DDBJ whole genome shotgun (WGS) entry which is preliminary data.</text>
</comment>
<accession>A0ACC0XC36</accession>
<organism evidence="1 2">
    <name type="scientific">Pistacia integerrima</name>
    <dbReference type="NCBI Taxonomy" id="434235"/>
    <lineage>
        <taxon>Eukaryota</taxon>
        <taxon>Viridiplantae</taxon>
        <taxon>Streptophyta</taxon>
        <taxon>Embryophyta</taxon>
        <taxon>Tracheophyta</taxon>
        <taxon>Spermatophyta</taxon>
        <taxon>Magnoliopsida</taxon>
        <taxon>eudicotyledons</taxon>
        <taxon>Gunneridae</taxon>
        <taxon>Pentapetalae</taxon>
        <taxon>rosids</taxon>
        <taxon>malvids</taxon>
        <taxon>Sapindales</taxon>
        <taxon>Anacardiaceae</taxon>
        <taxon>Pistacia</taxon>
    </lineage>
</organism>
<dbReference type="EMBL" id="CM047748">
    <property type="protein sequence ID" value="KAJ0014044.1"/>
    <property type="molecule type" value="Genomic_DNA"/>
</dbReference>
<gene>
    <name evidence="1" type="ORF">Pint_21203</name>
</gene>
<evidence type="ECO:0000313" key="2">
    <source>
        <dbReference type="Proteomes" id="UP001163603"/>
    </source>
</evidence>
<sequence length="179" mass="19502">MALNAPPITAISLPSLKPSSSFSSNRPCTVRLPPLKCSFVGLEVGERRVSQLRLTCNDMLRCNGLGGGASGSGMNIFERFARIIRSYVNSIAAIFEDPEKIIDQAVIDMNGDLTKMRQATAQVLASQKQLENKCKAAQEASEKWYQKAQLALQKGDEGLARDALARRRSFAVSSLQNLA</sequence>
<keyword evidence="2" id="KW-1185">Reference proteome</keyword>